<keyword evidence="6 8" id="KW-0648">Protein biosynthesis</keyword>
<feature type="domain" description="Aminoacyl-transfer RNA synthetases class-II family profile" evidence="9">
    <location>
        <begin position="143"/>
        <end position="554"/>
    </location>
</feature>
<dbReference type="InterPro" id="IPR047090">
    <property type="entry name" value="AspRS_core"/>
</dbReference>
<dbReference type="AlphaFoldDB" id="A0A6I4VV04"/>
<keyword evidence="4 8" id="KW-0547">Nucleotide-binding</keyword>
<dbReference type="NCBIfam" id="TIGR00459">
    <property type="entry name" value="aspS_bact"/>
    <property type="match status" value="1"/>
</dbReference>
<feature type="binding site" evidence="8">
    <location>
        <position position="447"/>
    </location>
    <ligand>
        <name>L-aspartate</name>
        <dbReference type="ChEBI" id="CHEBI:29991"/>
    </ligand>
</feature>
<dbReference type="GO" id="GO:0005524">
    <property type="term" value="F:ATP binding"/>
    <property type="evidence" value="ECO:0007669"/>
    <property type="project" value="UniProtKB-UniRule"/>
</dbReference>
<feature type="binding site" evidence="8">
    <location>
        <begin position="533"/>
        <end position="536"/>
    </location>
    <ligand>
        <name>ATP</name>
        <dbReference type="ChEBI" id="CHEBI:30616"/>
    </ligand>
</feature>
<evidence type="ECO:0000313" key="10">
    <source>
        <dbReference type="EMBL" id="MXQ54351.1"/>
    </source>
</evidence>
<feature type="binding site" evidence="8">
    <location>
        <position position="174"/>
    </location>
    <ligand>
        <name>L-aspartate</name>
        <dbReference type="ChEBI" id="CHEBI:29991"/>
    </ligand>
</feature>
<comment type="subunit">
    <text evidence="8">Homodimer.</text>
</comment>
<dbReference type="SUPFAM" id="SSF55261">
    <property type="entry name" value="GAD domain-like"/>
    <property type="match status" value="1"/>
</dbReference>
<dbReference type="NCBIfam" id="NF001750">
    <property type="entry name" value="PRK00476.1"/>
    <property type="match status" value="1"/>
</dbReference>
<feature type="binding site" evidence="8">
    <location>
        <position position="229"/>
    </location>
    <ligand>
        <name>ATP</name>
        <dbReference type="ChEBI" id="CHEBI:30616"/>
    </ligand>
</feature>
<dbReference type="Pfam" id="PF01336">
    <property type="entry name" value="tRNA_anti-codon"/>
    <property type="match status" value="1"/>
</dbReference>
<evidence type="ECO:0000256" key="1">
    <source>
        <dbReference type="ARBA" id="ARBA00006303"/>
    </source>
</evidence>
<dbReference type="InterPro" id="IPR029351">
    <property type="entry name" value="GAD_dom"/>
</dbReference>
<dbReference type="GO" id="GO:0140096">
    <property type="term" value="F:catalytic activity, acting on a protein"/>
    <property type="evidence" value="ECO:0007669"/>
    <property type="project" value="UniProtKB-ARBA"/>
</dbReference>
<evidence type="ECO:0000256" key="4">
    <source>
        <dbReference type="ARBA" id="ARBA00022741"/>
    </source>
</evidence>
<organism evidence="10 11">
    <name type="scientific">Shimazuella alba</name>
    <dbReference type="NCBI Taxonomy" id="2690964"/>
    <lineage>
        <taxon>Bacteria</taxon>
        <taxon>Bacillati</taxon>
        <taxon>Bacillota</taxon>
        <taxon>Bacilli</taxon>
        <taxon>Bacillales</taxon>
        <taxon>Thermoactinomycetaceae</taxon>
        <taxon>Shimazuella</taxon>
    </lineage>
</organism>
<dbReference type="GO" id="GO:0016740">
    <property type="term" value="F:transferase activity"/>
    <property type="evidence" value="ECO:0007669"/>
    <property type="project" value="UniProtKB-ARBA"/>
</dbReference>
<keyword evidence="2 8" id="KW-0963">Cytoplasm</keyword>
<comment type="subcellular location">
    <subcellularLocation>
        <location evidence="8">Cytoplasm</location>
    </subcellularLocation>
</comment>
<dbReference type="EC" id="6.1.1.12" evidence="8"/>
<protein>
    <recommendedName>
        <fullName evidence="8">Aspartate--tRNA ligase</fullName>
        <ecNumber evidence="8">6.1.1.12</ecNumber>
    </recommendedName>
    <alternativeName>
        <fullName evidence="8">Aspartyl-tRNA synthetase</fullName>
        <shortName evidence="8">AspRS</shortName>
    </alternativeName>
</protein>
<dbReference type="CDD" id="cd04317">
    <property type="entry name" value="EcAspRS_like_N"/>
    <property type="match status" value="1"/>
</dbReference>
<keyword evidence="7 8" id="KW-0030">Aminoacyl-tRNA synthetase</keyword>
<dbReference type="GO" id="GO:0003676">
    <property type="term" value="F:nucleic acid binding"/>
    <property type="evidence" value="ECO:0007669"/>
    <property type="project" value="InterPro"/>
</dbReference>
<evidence type="ECO:0000256" key="5">
    <source>
        <dbReference type="ARBA" id="ARBA00022840"/>
    </source>
</evidence>
<dbReference type="InterPro" id="IPR006195">
    <property type="entry name" value="aa-tRNA-synth_II"/>
</dbReference>
<dbReference type="InterPro" id="IPR004365">
    <property type="entry name" value="NA-bd_OB_tRNA"/>
</dbReference>
<evidence type="ECO:0000259" key="9">
    <source>
        <dbReference type="PROSITE" id="PS50862"/>
    </source>
</evidence>
<feature type="binding site" evidence="8">
    <location>
        <position position="481"/>
    </location>
    <ligand>
        <name>ATP</name>
        <dbReference type="ChEBI" id="CHEBI:30616"/>
    </ligand>
</feature>
<evidence type="ECO:0000256" key="3">
    <source>
        <dbReference type="ARBA" id="ARBA00022598"/>
    </source>
</evidence>
<dbReference type="Pfam" id="PF00152">
    <property type="entry name" value="tRNA-synt_2"/>
    <property type="match status" value="1"/>
</dbReference>
<dbReference type="Gene3D" id="2.40.50.140">
    <property type="entry name" value="Nucleic acid-binding proteins"/>
    <property type="match status" value="1"/>
</dbReference>
<evidence type="ECO:0000256" key="7">
    <source>
        <dbReference type="ARBA" id="ARBA00023146"/>
    </source>
</evidence>
<dbReference type="SUPFAM" id="SSF50249">
    <property type="entry name" value="Nucleic acid-binding proteins"/>
    <property type="match status" value="1"/>
</dbReference>
<keyword evidence="11" id="KW-1185">Reference proteome</keyword>
<dbReference type="InterPro" id="IPR045864">
    <property type="entry name" value="aa-tRNA-synth_II/BPL/LPL"/>
</dbReference>
<feature type="region of interest" description="Aspartate" evidence="8">
    <location>
        <begin position="198"/>
        <end position="201"/>
    </location>
</feature>
<comment type="caution">
    <text evidence="10">The sequence shown here is derived from an EMBL/GenBank/DDBJ whole genome shotgun (WGS) entry which is preliminary data.</text>
</comment>
<sequence>MFRTHYIDSCVNALEQQVTINGWVQSRRDLGGVIFLDIRDRTGTMQVVFNPDISAEAISIADQVRSEYVVSITGTVVKRSADTVNPNILTGELEIKGEQIHLFNAAKTPPFPIQDRVDVDENVRLKYRYLDLRRPKMQETMMLRHKAMQVVRRFLDGQGFVELETPILTKSTPEGARDYLVPSRIHKGEFYALPQSPQLFKQLFMVAGMERYFQIARCFRDEDLRSDRQPEFTQIDLEMSFLPLEDLFSMMEEMFVTLWKETLDIDVPRPFPRIPYKEAMDRYGSDKPDLRFEMELIDVTSALSQNTFQVFQNAIQSGGVLKAIVVSGKADWSRKEVEKWIGEAQDIGAKGLAWLALKPEGVKGSVAKFVSEEEITKIKALTGATTGDVIYIMADKSAVVASVMGELRLRLARALDLIDESKFVFAWITEFPLFEYDEELGRHVPAHHPFTMPVEEDIPLLDTDLGAVRSQAHDLVLNGYELSSGSQRIYNRDLQMKMFDLLGISQEEAQAKFGFLLDAFEYGAPPHGGMAFGFDRIIMLLAGRQNLRECIAFPKTASARCLMTDAPSEVDEKQLADLHIKISNKQAVR</sequence>
<feature type="binding site" evidence="8">
    <location>
        <position position="220"/>
    </location>
    <ligand>
        <name>L-aspartate</name>
        <dbReference type="ChEBI" id="CHEBI:29991"/>
    </ligand>
</feature>
<dbReference type="PANTHER" id="PTHR22594:SF5">
    <property type="entry name" value="ASPARTATE--TRNA LIGASE, MITOCHONDRIAL"/>
    <property type="match status" value="1"/>
</dbReference>
<accession>A0A6I4VV04</accession>
<dbReference type="EMBL" id="WUUL01000007">
    <property type="protein sequence ID" value="MXQ54351.1"/>
    <property type="molecule type" value="Genomic_DNA"/>
</dbReference>
<dbReference type="InterPro" id="IPR047089">
    <property type="entry name" value="Asp-tRNA-ligase_1_N"/>
</dbReference>
<dbReference type="PRINTS" id="PR01042">
    <property type="entry name" value="TRNASYNTHASP"/>
</dbReference>
<dbReference type="GO" id="GO:0004815">
    <property type="term" value="F:aspartate-tRNA ligase activity"/>
    <property type="evidence" value="ECO:0007669"/>
    <property type="project" value="UniProtKB-UniRule"/>
</dbReference>
<dbReference type="PANTHER" id="PTHR22594">
    <property type="entry name" value="ASPARTYL/LYSYL-TRNA SYNTHETASE"/>
    <property type="match status" value="1"/>
</dbReference>
<reference evidence="10 11" key="1">
    <citation type="submission" date="2019-12" db="EMBL/GenBank/DDBJ databases">
        <title>Whole-genome analyses of novel actinobacteria.</title>
        <authorList>
            <person name="Sahin N."/>
            <person name="Saygin H."/>
        </authorList>
    </citation>
    <scope>NUCLEOTIDE SEQUENCE [LARGE SCALE GENOMIC DNA]</scope>
    <source>
        <strain evidence="10 11">KC615</strain>
    </source>
</reference>
<comment type="catalytic activity">
    <reaction evidence="8">
        <text>tRNA(Asp) + L-aspartate + ATP = L-aspartyl-tRNA(Asp) + AMP + diphosphate</text>
        <dbReference type="Rhea" id="RHEA:19649"/>
        <dbReference type="Rhea" id="RHEA-COMP:9660"/>
        <dbReference type="Rhea" id="RHEA-COMP:9678"/>
        <dbReference type="ChEBI" id="CHEBI:29991"/>
        <dbReference type="ChEBI" id="CHEBI:30616"/>
        <dbReference type="ChEBI" id="CHEBI:33019"/>
        <dbReference type="ChEBI" id="CHEBI:78442"/>
        <dbReference type="ChEBI" id="CHEBI:78516"/>
        <dbReference type="ChEBI" id="CHEBI:456215"/>
        <dbReference type="EC" id="6.1.1.12"/>
    </reaction>
</comment>
<dbReference type="InterPro" id="IPR004115">
    <property type="entry name" value="GAD-like_sf"/>
</dbReference>
<dbReference type="InterPro" id="IPR012340">
    <property type="entry name" value="NA-bd_OB-fold"/>
</dbReference>
<feature type="binding site" evidence="8">
    <location>
        <begin position="220"/>
        <end position="222"/>
    </location>
    <ligand>
        <name>ATP</name>
        <dbReference type="ChEBI" id="CHEBI:30616"/>
    </ligand>
</feature>
<dbReference type="HAMAP" id="MF_00044">
    <property type="entry name" value="Asp_tRNA_synth_type1"/>
    <property type="match status" value="1"/>
</dbReference>
<dbReference type="Proteomes" id="UP000430692">
    <property type="component" value="Unassembled WGS sequence"/>
</dbReference>
<dbReference type="InterPro" id="IPR004364">
    <property type="entry name" value="Aa-tRNA-synt_II"/>
</dbReference>
<name>A0A6I4VV04_9BACL</name>
<evidence type="ECO:0000256" key="2">
    <source>
        <dbReference type="ARBA" id="ARBA00022490"/>
    </source>
</evidence>
<dbReference type="Pfam" id="PF02938">
    <property type="entry name" value="GAD"/>
    <property type="match status" value="1"/>
</dbReference>
<dbReference type="InterPro" id="IPR002312">
    <property type="entry name" value="Asp/Asn-tRNA-synth_IIb"/>
</dbReference>
<comment type="function">
    <text evidence="8">Catalyzes the attachment of L-aspartate to tRNA(Asp) in a two-step reaction: L-aspartate is first activated by ATP to form Asp-AMP and then transferred to the acceptor end of tRNA(Asp).</text>
</comment>
<feature type="binding site" evidence="8">
    <location>
        <position position="488"/>
    </location>
    <ligand>
        <name>L-aspartate</name>
        <dbReference type="ChEBI" id="CHEBI:29991"/>
    </ligand>
</feature>
<evidence type="ECO:0000313" key="11">
    <source>
        <dbReference type="Proteomes" id="UP000430692"/>
    </source>
</evidence>
<proteinExistence type="inferred from homology"/>
<evidence type="ECO:0000256" key="8">
    <source>
        <dbReference type="HAMAP-Rule" id="MF_00044"/>
    </source>
</evidence>
<keyword evidence="5 8" id="KW-0067">ATP-binding</keyword>
<keyword evidence="3 8" id="KW-0436">Ligase</keyword>
<dbReference type="GO" id="GO:0005737">
    <property type="term" value="C:cytoplasm"/>
    <property type="evidence" value="ECO:0007669"/>
    <property type="project" value="UniProtKB-SubCell"/>
</dbReference>
<comment type="similarity">
    <text evidence="1 8">Belongs to the class-II aminoacyl-tRNA synthetase family. Type 1 subfamily.</text>
</comment>
<dbReference type="InterPro" id="IPR004524">
    <property type="entry name" value="Asp-tRNA-ligase_1"/>
</dbReference>
<dbReference type="RefSeq" id="WP_160801709.1">
    <property type="nucleotide sequence ID" value="NZ_WUUL01000007.1"/>
</dbReference>
<dbReference type="PROSITE" id="PS50862">
    <property type="entry name" value="AA_TRNA_LIGASE_II"/>
    <property type="match status" value="1"/>
</dbReference>
<evidence type="ECO:0000256" key="6">
    <source>
        <dbReference type="ARBA" id="ARBA00022917"/>
    </source>
</evidence>
<dbReference type="SUPFAM" id="SSF55681">
    <property type="entry name" value="Class II aaRS and biotin synthetases"/>
    <property type="match status" value="1"/>
</dbReference>
<gene>
    <name evidence="8 10" type="primary">aspS</name>
    <name evidence="10" type="ORF">GSM42_11640</name>
</gene>
<dbReference type="Gene3D" id="3.30.930.10">
    <property type="entry name" value="Bira Bifunctional Protein, Domain 2"/>
    <property type="match status" value="1"/>
</dbReference>
<dbReference type="CDD" id="cd00777">
    <property type="entry name" value="AspRS_core"/>
    <property type="match status" value="1"/>
</dbReference>
<dbReference type="GO" id="GO:0006422">
    <property type="term" value="P:aspartyl-tRNA aminoacylation"/>
    <property type="evidence" value="ECO:0007669"/>
    <property type="project" value="UniProtKB-UniRule"/>
</dbReference>
<dbReference type="Gene3D" id="3.30.1360.30">
    <property type="entry name" value="GAD-like domain"/>
    <property type="match status" value="1"/>
</dbReference>
<comment type="caution">
    <text evidence="8">Lacks conserved residue(s) required for the propagation of feature annotation.</text>
</comment>